<dbReference type="STRING" id="112904.BH747_06345"/>
<dbReference type="InterPro" id="IPR007737">
    <property type="entry name" value="Mga_HTH"/>
</dbReference>
<proteinExistence type="predicted"/>
<name>A0A1V8YDE2_9ENTE</name>
<comment type="caution">
    <text evidence="2">The sequence shown here is derived from an EMBL/GenBank/DDBJ whole genome shotgun (WGS) entry which is preliminary data.</text>
</comment>
<dbReference type="RefSeq" id="WP_081183417.1">
    <property type="nucleotide sequence ID" value="NZ_MJEA01000004.1"/>
</dbReference>
<sequence>MDILQLLDENSKVKIELLEFIQTKLGEKVELSFLAQETAVSKFKLGKLIDELDIDLQQKLSLNNVFTFKRGIVQVNSFICDKDILKLRQQYLDSSLIYQLLIFLLFSNKPISKFTAEHYISNSTLYLYKKRINKLLEKEPLLVKKNKIVGNEWKIRSLGYSIIHDLNGIGHPFTEQQKNQSDQLVFWIEQFFKIRIRNSQRYKLSLFLSISALRMMKKSYFHKSYIAANVDLSAPLIQQLAGKLKNEYSIPDSVAINEAAILYIYLYINRMIHKKTHLNFSELKPTLFIFNSKYLNMIKEMSDSIPLDYQLLKVLFKGVQPIHERLLLMPDVHHRFRNIRHFQFLKEEYPLFDQKVNETITAIGHSILLTEEEKADLYICYMMELIKNFPLESIEEPIYITLDFSYGKAYEEFIAEHLQYALAGKIVIESVISSKTDVYISDFHLGNLQCKHILWQRLPNNHNWQDLIKQIKQIFLEKKAKKQKSLPQVPSVN</sequence>
<accession>A0A1V8YDE2</accession>
<dbReference type="Pfam" id="PF05043">
    <property type="entry name" value="Mga"/>
    <property type="match status" value="1"/>
</dbReference>
<protein>
    <recommendedName>
        <fullName evidence="1">Mga helix-turn-helix domain-containing protein</fullName>
    </recommendedName>
</protein>
<gene>
    <name evidence="2" type="ORF">BH747_06345</name>
</gene>
<feature type="domain" description="Mga helix-turn-helix" evidence="1">
    <location>
        <begin position="83"/>
        <end position="157"/>
    </location>
</feature>
<evidence type="ECO:0000313" key="2">
    <source>
        <dbReference type="EMBL" id="OQO70631.1"/>
    </source>
</evidence>
<dbReference type="AlphaFoldDB" id="A0A1V8YDE2"/>
<reference evidence="2 3" key="1">
    <citation type="journal article" date="2017" name="BMC Microbiol.">
        <title>Comparative genomics of Enterococcus spp. isolated from bovine feces.</title>
        <authorList>
            <person name="Beukers A.G."/>
            <person name="Zaheer R."/>
            <person name="Goji N."/>
            <person name="Amoako K.K."/>
            <person name="Chaves A.V."/>
            <person name="Ward M.P."/>
            <person name="McAllister T.A."/>
        </authorList>
    </citation>
    <scope>NUCLEOTIDE SEQUENCE [LARGE SCALE GENOMIC DNA]</scope>
    <source>
        <strain evidence="2 3">F1129D 143</strain>
    </source>
</reference>
<dbReference type="OrthoDB" id="2143991at2"/>
<organism evidence="2 3">
    <name type="scientific">Enterococcus villorum</name>
    <dbReference type="NCBI Taxonomy" id="112904"/>
    <lineage>
        <taxon>Bacteria</taxon>
        <taxon>Bacillati</taxon>
        <taxon>Bacillota</taxon>
        <taxon>Bacilli</taxon>
        <taxon>Lactobacillales</taxon>
        <taxon>Enterococcaceae</taxon>
        <taxon>Enterococcus</taxon>
    </lineage>
</organism>
<dbReference type="EMBL" id="MJEA01000004">
    <property type="protein sequence ID" value="OQO70631.1"/>
    <property type="molecule type" value="Genomic_DNA"/>
</dbReference>
<dbReference type="Proteomes" id="UP000192477">
    <property type="component" value="Unassembled WGS sequence"/>
</dbReference>
<evidence type="ECO:0000259" key="1">
    <source>
        <dbReference type="Pfam" id="PF05043"/>
    </source>
</evidence>
<evidence type="ECO:0000313" key="3">
    <source>
        <dbReference type="Proteomes" id="UP000192477"/>
    </source>
</evidence>